<dbReference type="InterPro" id="IPR050266">
    <property type="entry name" value="AB_hydrolase_sf"/>
</dbReference>
<protein>
    <submittedName>
        <fullName evidence="2">Alpha/beta hydrolase</fullName>
    </submittedName>
</protein>
<evidence type="ECO:0000313" key="2">
    <source>
        <dbReference type="EMBL" id="MFC5525808.1"/>
    </source>
</evidence>
<comment type="caution">
    <text evidence="2">The sequence shown here is derived from an EMBL/GenBank/DDBJ whole genome shotgun (WGS) entry which is preliminary data.</text>
</comment>
<organism evidence="2 3">
    <name type="scientific">Rhodanobacter ginsengisoli</name>
    <dbReference type="NCBI Taxonomy" id="418646"/>
    <lineage>
        <taxon>Bacteria</taxon>
        <taxon>Pseudomonadati</taxon>
        <taxon>Pseudomonadota</taxon>
        <taxon>Gammaproteobacteria</taxon>
        <taxon>Lysobacterales</taxon>
        <taxon>Rhodanobacteraceae</taxon>
        <taxon>Rhodanobacter</taxon>
    </lineage>
</organism>
<feature type="domain" description="AB hydrolase-1" evidence="1">
    <location>
        <begin position="73"/>
        <end position="188"/>
    </location>
</feature>
<keyword evidence="3" id="KW-1185">Reference proteome</keyword>
<name>A0ABW0QLZ3_9GAMM</name>
<dbReference type="GO" id="GO:0016787">
    <property type="term" value="F:hydrolase activity"/>
    <property type="evidence" value="ECO:0007669"/>
    <property type="project" value="UniProtKB-KW"/>
</dbReference>
<dbReference type="Gene3D" id="3.40.50.1820">
    <property type="entry name" value="alpha/beta hydrolase"/>
    <property type="match status" value="1"/>
</dbReference>
<evidence type="ECO:0000313" key="3">
    <source>
        <dbReference type="Proteomes" id="UP001596114"/>
    </source>
</evidence>
<gene>
    <name evidence="2" type="ORF">ACFPPA_08650</name>
</gene>
<dbReference type="Pfam" id="PF00561">
    <property type="entry name" value="Abhydrolase_1"/>
    <property type="match status" value="1"/>
</dbReference>
<dbReference type="PANTHER" id="PTHR43798">
    <property type="entry name" value="MONOACYLGLYCEROL LIPASE"/>
    <property type="match status" value="1"/>
</dbReference>
<dbReference type="EMBL" id="JBHSNF010000001">
    <property type="protein sequence ID" value="MFC5525808.1"/>
    <property type="molecule type" value="Genomic_DNA"/>
</dbReference>
<accession>A0ABW0QLZ3</accession>
<reference evidence="3" key="1">
    <citation type="journal article" date="2019" name="Int. J. Syst. Evol. Microbiol.">
        <title>The Global Catalogue of Microorganisms (GCM) 10K type strain sequencing project: providing services to taxonomists for standard genome sequencing and annotation.</title>
        <authorList>
            <consortium name="The Broad Institute Genomics Platform"/>
            <consortium name="The Broad Institute Genome Sequencing Center for Infectious Disease"/>
            <person name="Wu L."/>
            <person name="Ma J."/>
        </authorList>
    </citation>
    <scope>NUCLEOTIDE SEQUENCE [LARGE SCALE GENOMIC DNA]</scope>
    <source>
        <strain evidence="3">CGMCC 1.16619</strain>
    </source>
</reference>
<sequence>MLPMLLTMALATTGVAGAERTVRLPTGAAEEWVALHCIAPPRPSHRSVLFVHGSSFPTDLAAGYTFVPGDSWLAYMAARGYYACGLDFRGFGDSSRPSAMRAPAASGLPVEGAREAVDDIAVAVHYLHSTMGMAKVHIIAHSWGTIPAATFAARDSAALASLTLFGPIVSVSGGKHENAPTGAWFPLTAAERLDQLHFKNVLPDGLSLLEPAVEARWAAAYLASVPHVKGDPADQLRIPNGPNVDIVAAQRGHYS</sequence>
<dbReference type="InterPro" id="IPR029058">
    <property type="entry name" value="AB_hydrolase_fold"/>
</dbReference>
<evidence type="ECO:0000259" key="1">
    <source>
        <dbReference type="Pfam" id="PF00561"/>
    </source>
</evidence>
<keyword evidence="2" id="KW-0378">Hydrolase</keyword>
<proteinExistence type="predicted"/>
<dbReference type="PANTHER" id="PTHR43798:SF33">
    <property type="entry name" value="HYDROLASE, PUTATIVE (AFU_ORTHOLOGUE AFUA_2G14860)-RELATED"/>
    <property type="match status" value="1"/>
</dbReference>
<dbReference type="SUPFAM" id="SSF53474">
    <property type="entry name" value="alpha/beta-Hydrolases"/>
    <property type="match status" value="1"/>
</dbReference>
<dbReference type="Proteomes" id="UP001596114">
    <property type="component" value="Unassembled WGS sequence"/>
</dbReference>
<dbReference type="InterPro" id="IPR000073">
    <property type="entry name" value="AB_hydrolase_1"/>
</dbReference>